<dbReference type="SMART" id="SM00387">
    <property type="entry name" value="HATPase_c"/>
    <property type="match status" value="1"/>
</dbReference>
<evidence type="ECO:0000256" key="7">
    <source>
        <dbReference type="ARBA" id="ARBA00022741"/>
    </source>
</evidence>
<evidence type="ECO:0000259" key="14">
    <source>
        <dbReference type="PROSITE" id="PS50109"/>
    </source>
</evidence>
<proteinExistence type="predicted"/>
<evidence type="ECO:0000256" key="6">
    <source>
        <dbReference type="ARBA" id="ARBA00022679"/>
    </source>
</evidence>
<dbReference type="PROSITE" id="PS50109">
    <property type="entry name" value="HIS_KIN"/>
    <property type="match status" value="1"/>
</dbReference>
<dbReference type="InterPro" id="IPR036097">
    <property type="entry name" value="HisK_dim/P_sf"/>
</dbReference>
<dbReference type="SUPFAM" id="SSF55874">
    <property type="entry name" value="ATPase domain of HSP90 chaperone/DNA topoisomerase II/histidine kinase"/>
    <property type="match status" value="1"/>
</dbReference>
<dbReference type="InterPro" id="IPR036890">
    <property type="entry name" value="HATPase_C_sf"/>
</dbReference>
<evidence type="ECO:0000256" key="12">
    <source>
        <dbReference type="ARBA" id="ARBA00039401"/>
    </source>
</evidence>
<keyword evidence="9" id="KW-0067">ATP-binding</keyword>
<keyword evidence="4" id="KW-1003">Cell membrane</keyword>
<keyword evidence="5" id="KW-0597">Phosphoprotein</keyword>
<accession>A0A1H2LFM4</accession>
<evidence type="ECO:0000256" key="10">
    <source>
        <dbReference type="ARBA" id="ARBA00023012"/>
    </source>
</evidence>
<gene>
    <name evidence="15" type="ORF">SAMN04489737_1014</name>
</gene>
<keyword evidence="16" id="KW-1185">Reference proteome</keyword>
<evidence type="ECO:0000256" key="2">
    <source>
        <dbReference type="ARBA" id="ARBA00004236"/>
    </source>
</evidence>
<dbReference type="InterPro" id="IPR005467">
    <property type="entry name" value="His_kinase_dom"/>
</dbReference>
<dbReference type="CDD" id="cd00082">
    <property type="entry name" value="HisKA"/>
    <property type="match status" value="1"/>
</dbReference>
<evidence type="ECO:0000256" key="1">
    <source>
        <dbReference type="ARBA" id="ARBA00000085"/>
    </source>
</evidence>
<keyword evidence="13" id="KW-1133">Transmembrane helix</keyword>
<dbReference type="FunFam" id="1.10.287.130:FF:000008">
    <property type="entry name" value="Two-component sensor histidine kinase"/>
    <property type="match status" value="1"/>
</dbReference>
<name>A0A1H2LFM4_9ACTO</name>
<keyword evidence="6" id="KW-0808">Transferase</keyword>
<dbReference type="GeneID" id="65344752"/>
<dbReference type="PRINTS" id="PR00344">
    <property type="entry name" value="BCTRLSENSOR"/>
</dbReference>
<dbReference type="GO" id="GO:0000155">
    <property type="term" value="F:phosphorelay sensor kinase activity"/>
    <property type="evidence" value="ECO:0007669"/>
    <property type="project" value="InterPro"/>
</dbReference>
<evidence type="ECO:0000256" key="13">
    <source>
        <dbReference type="SAM" id="Phobius"/>
    </source>
</evidence>
<dbReference type="SUPFAM" id="SSF47384">
    <property type="entry name" value="Homodimeric domain of signal transducing histidine kinase"/>
    <property type="match status" value="1"/>
</dbReference>
<dbReference type="Gene3D" id="1.10.287.130">
    <property type="match status" value="1"/>
</dbReference>
<dbReference type="OrthoDB" id="9813151at2"/>
<feature type="transmembrane region" description="Helical" evidence="13">
    <location>
        <begin position="6"/>
        <end position="23"/>
    </location>
</feature>
<dbReference type="InterPro" id="IPR004358">
    <property type="entry name" value="Sig_transdc_His_kin-like_C"/>
</dbReference>
<dbReference type="Pfam" id="PF00512">
    <property type="entry name" value="HisKA"/>
    <property type="match status" value="1"/>
</dbReference>
<dbReference type="CDD" id="cd00075">
    <property type="entry name" value="HATPase"/>
    <property type="match status" value="1"/>
</dbReference>
<reference evidence="16" key="1">
    <citation type="submission" date="2016-10" db="EMBL/GenBank/DDBJ databases">
        <authorList>
            <person name="Varghese N."/>
            <person name="Submissions S."/>
        </authorList>
    </citation>
    <scope>NUCLEOTIDE SEQUENCE [LARGE SCALE GENOMIC DNA]</scope>
    <source>
        <strain evidence="16">DSM 10002</strain>
    </source>
</reference>
<comment type="subcellular location">
    <subcellularLocation>
        <location evidence="2">Cell membrane</location>
    </subcellularLocation>
</comment>
<dbReference type="GO" id="GO:0005886">
    <property type="term" value="C:plasma membrane"/>
    <property type="evidence" value="ECO:0007669"/>
    <property type="project" value="UniProtKB-SubCell"/>
</dbReference>
<dbReference type="FunFam" id="3.30.565.10:FF:000006">
    <property type="entry name" value="Sensor histidine kinase WalK"/>
    <property type="match status" value="1"/>
</dbReference>
<evidence type="ECO:0000256" key="11">
    <source>
        <dbReference type="ARBA" id="ARBA00023136"/>
    </source>
</evidence>
<dbReference type="Pfam" id="PF02518">
    <property type="entry name" value="HATPase_c"/>
    <property type="match status" value="1"/>
</dbReference>
<feature type="domain" description="Histidine kinase" evidence="14">
    <location>
        <begin position="158"/>
        <end position="374"/>
    </location>
</feature>
<keyword evidence="7" id="KW-0547">Nucleotide-binding</keyword>
<dbReference type="GO" id="GO:0016036">
    <property type="term" value="P:cellular response to phosphate starvation"/>
    <property type="evidence" value="ECO:0007669"/>
    <property type="project" value="TreeGrafter"/>
</dbReference>
<dbReference type="EMBL" id="LT629804">
    <property type="protein sequence ID" value="SDU79833.1"/>
    <property type="molecule type" value="Genomic_DNA"/>
</dbReference>
<evidence type="ECO:0000313" key="15">
    <source>
        <dbReference type="EMBL" id="SDU79833.1"/>
    </source>
</evidence>
<evidence type="ECO:0000256" key="9">
    <source>
        <dbReference type="ARBA" id="ARBA00022840"/>
    </source>
</evidence>
<comment type="catalytic activity">
    <reaction evidence="1">
        <text>ATP + protein L-histidine = ADP + protein N-phospho-L-histidine.</text>
        <dbReference type="EC" id="2.7.13.3"/>
    </reaction>
</comment>
<dbReference type="InterPro" id="IPR003594">
    <property type="entry name" value="HATPase_dom"/>
</dbReference>
<organism evidence="15 16">
    <name type="scientific">Arcanobacterium phocae</name>
    <dbReference type="NCBI Taxonomy" id="131112"/>
    <lineage>
        <taxon>Bacteria</taxon>
        <taxon>Bacillati</taxon>
        <taxon>Actinomycetota</taxon>
        <taxon>Actinomycetes</taxon>
        <taxon>Actinomycetales</taxon>
        <taxon>Actinomycetaceae</taxon>
        <taxon>Arcanobacterium</taxon>
    </lineage>
</organism>
<evidence type="ECO:0000256" key="3">
    <source>
        <dbReference type="ARBA" id="ARBA00012438"/>
    </source>
</evidence>
<sequence>MHEALSFGLGLVLGAVIIGGIWLTERRIRRHRDDKELQSAKLAMHEQVRLILDTLPQSYIVVDRNHRVVRSSALATAFGLVHGLVLRPELDAIVGDVFASGQTRDTEFDMANRRSRHAVARRIWVRVARASVDKVVVLFEDQTEKIRLENTRRDFVANVSHELKTPIGGIKLLAETISNVSDDVEQVRRFAQALETESDRLSQLVQEIIQLSRLQESDALIDPQIVSIDAVVAEALKRTQLEADARQIDLVSGEESGLTVVGDFLLLVTAVRNLLDNAVRYSNPHSRVSVVVSGTNTEVHIAVIDAGVGISDEAKTRVFERFYRGDEARSRETGGTGLGLSIVKHVVNDHGGQVKLWSELGHGSTFTLVLPRADASAAGMTIPGGENR</sequence>
<dbReference type="SMART" id="SM00388">
    <property type="entry name" value="HisKA"/>
    <property type="match status" value="1"/>
</dbReference>
<keyword evidence="8 15" id="KW-0418">Kinase</keyword>
<dbReference type="GO" id="GO:0005524">
    <property type="term" value="F:ATP binding"/>
    <property type="evidence" value="ECO:0007669"/>
    <property type="project" value="UniProtKB-KW"/>
</dbReference>
<keyword evidence="10" id="KW-0902">Two-component regulatory system</keyword>
<dbReference type="STRING" id="131112.SAMN04489737_1014"/>
<dbReference type="Proteomes" id="UP000214355">
    <property type="component" value="Chromosome I"/>
</dbReference>
<dbReference type="EC" id="2.7.13.3" evidence="3"/>
<evidence type="ECO:0000256" key="5">
    <source>
        <dbReference type="ARBA" id="ARBA00022553"/>
    </source>
</evidence>
<dbReference type="Gene3D" id="3.30.565.10">
    <property type="entry name" value="Histidine kinase-like ATPase, C-terminal domain"/>
    <property type="match status" value="1"/>
</dbReference>
<evidence type="ECO:0000256" key="4">
    <source>
        <dbReference type="ARBA" id="ARBA00022475"/>
    </source>
</evidence>
<keyword evidence="13" id="KW-0812">Transmembrane</keyword>
<dbReference type="InterPro" id="IPR003661">
    <property type="entry name" value="HisK_dim/P_dom"/>
</dbReference>
<dbReference type="RefSeq" id="WP_091280622.1">
    <property type="nucleotide sequence ID" value="NZ_LT629804.1"/>
</dbReference>
<dbReference type="AlphaFoldDB" id="A0A1H2LFM4"/>
<evidence type="ECO:0000313" key="16">
    <source>
        <dbReference type="Proteomes" id="UP000214355"/>
    </source>
</evidence>
<evidence type="ECO:0000256" key="8">
    <source>
        <dbReference type="ARBA" id="ARBA00022777"/>
    </source>
</evidence>
<dbReference type="InterPro" id="IPR050351">
    <property type="entry name" value="BphY/WalK/GraS-like"/>
</dbReference>
<protein>
    <recommendedName>
        <fullName evidence="12">Sensor-like histidine kinase SenX3</fullName>
        <ecNumber evidence="3">2.7.13.3</ecNumber>
    </recommendedName>
</protein>
<keyword evidence="11 13" id="KW-0472">Membrane</keyword>
<dbReference type="PANTHER" id="PTHR45453:SF1">
    <property type="entry name" value="PHOSPHATE REGULON SENSOR PROTEIN PHOR"/>
    <property type="match status" value="1"/>
</dbReference>
<dbReference type="PANTHER" id="PTHR45453">
    <property type="entry name" value="PHOSPHATE REGULON SENSOR PROTEIN PHOR"/>
    <property type="match status" value="1"/>
</dbReference>
<dbReference type="GO" id="GO:0004721">
    <property type="term" value="F:phosphoprotein phosphatase activity"/>
    <property type="evidence" value="ECO:0007669"/>
    <property type="project" value="TreeGrafter"/>
</dbReference>